<accession>A0A0G1JJ71</accession>
<evidence type="ECO:0000313" key="2">
    <source>
        <dbReference type="Proteomes" id="UP000034069"/>
    </source>
</evidence>
<evidence type="ECO:0000313" key="1">
    <source>
        <dbReference type="EMBL" id="KKT35429.1"/>
    </source>
</evidence>
<comment type="caution">
    <text evidence="1">The sequence shown here is derived from an EMBL/GenBank/DDBJ whole genome shotgun (WGS) entry which is preliminary data.</text>
</comment>
<proteinExistence type="predicted"/>
<dbReference type="AlphaFoldDB" id="A0A0G1JJ71"/>
<dbReference type="EMBL" id="LCHN01000016">
    <property type="protein sequence ID" value="KKT35429.1"/>
    <property type="molecule type" value="Genomic_DNA"/>
</dbReference>
<sequence length="33" mass="3828">MGIEYMDLLLDVLMFSGEVIVWNQTVILMILNL</sequence>
<dbReference type="Proteomes" id="UP000034069">
    <property type="component" value="Unassembled WGS sequence"/>
</dbReference>
<organism evidence="1 2">
    <name type="scientific">Candidatus Collierbacteria bacterium GW2011_GWA1_44_12</name>
    <dbReference type="NCBI Taxonomy" id="1618376"/>
    <lineage>
        <taxon>Bacteria</taxon>
        <taxon>Candidatus Collieribacteriota</taxon>
    </lineage>
</organism>
<protein>
    <submittedName>
        <fullName evidence="1">Uncharacterized protein</fullName>
    </submittedName>
</protein>
<name>A0A0G1JJ71_9BACT</name>
<gene>
    <name evidence="1" type="ORF">UW23_C0016G0010</name>
</gene>
<reference evidence="1 2" key="1">
    <citation type="journal article" date="2015" name="Nature">
        <title>rRNA introns, odd ribosomes, and small enigmatic genomes across a large radiation of phyla.</title>
        <authorList>
            <person name="Brown C.T."/>
            <person name="Hug L.A."/>
            <person name="Thomas B.C."/>
            <person name="Sharon I."/>
            <person name="Castelle C.J."/>
            <person name="Singh A."/>
            <person name="Wilkins M.J."/>
            <person name="Williams K.H."/>
            <person name="Banfield J.F."/>
        </authorList>
    </citation>
    <scope>NUCLEOTIDE SEQUENCE [LARGE SCALE GENOMIC DNA]</scope>
</reference>